<gene>
    <name evidence="1" type="ORF">RZ517_02125</name>
</gene>
<reference evidence="1 2" key="1">
    <citation type="submission" date="2023-10" db="EMBL/GenBank/DDBJ databases">
        <title>Roseovarius strain S88 nov., isolated from a marine algae.</title>
        <authorList>
            <person name="Lee M.W."/>
            <person name="Lee J.K."/>
            <person name="Kim J.M."/>
            <person name="Choi D.G."/>
            <person name="Baek J.H."/>
            <person name="Bayburt H."/>
            <person name="Jung J.J."/>
            <person name="Han D.M."/>
            <person name="Jeon C.O."/>
        </authorList>
    </citation>
    <scope>NUCLEOTIDE SEQUENCE [LARGE SCALE GENOMIC DNA]</scope>
    <source>
        <strain evidence="1 2">S88</strain>
    </source>
</reference>
<dbReference type="RefSeq" id="WP_338549850.1">
    <property type="nucleotide sequence ID" value="NZ_CP146069.1"/>
</dbReference>
<keyword evidence="2" id="KW-1185">Reference proteome</keyword>
<protein>
    <submittedName>
        <fullName evidence="1">DUF2793 domain-containing protein</fullName>
    </submittedName>
</protein>
<proteinExistence type="predicted"/>
<dbReference type="Pfam" id="PF10983">
    <property type="entry name" value="DUF2793"/>
    <property type="match status" value="1"/>
</dbReference>
<dbReference type="EMBL" id="CP146069">
    <property type="protein sequence ID" value="WWR47010.1"/>
    <property type="molecule type" value="Genomic_DNA"/>
</dbReference>
<evidence type="ECO:0000313" key="1">
    <source>
        <dbReference type="EMBL" id="WWR47010.1"/>
    </source>
</evidence>
<evidence type="ECO:0000313" key="2">
    <source>
        <dbReference type="Proteomes" id="UP001364156"/>
    </source>
</evidence>
<accession>A0ABZ2HNY7</accession>
<sequence length="369" mass="37784">MSEETPVLSLPLIQPSQAQKHVTHNEALMRLDALVQAVVLTRDSISPPSDPDAGECHIVPSAATGVWSGQDHALAYFDGTAWQFLAARPGWRVYVLSDLQTVFWDGSAWTGETASFQNLNGVGIGTNSDSTNRLAVSSEASLLSHDGAGHQLKINKSAAADTASLLFQTGWSGRAEMGTAGDDAFAIKVSADGAAWHTALSFDPGTGLATGDAVQTSATDTSAGRLMRADFGYGPGNVLGAVSESAGVPTGAVIERASTVNGDYIRFADGTQICQFNASLSYISAGLCSAVWTFPAGFVSGSTPQVQGTLNSDSLAASAPSVTVAGLTGMTISGLGATSVTLNVNALASASFGSGESVDLGVLAIGRWY</sequence>
<organism evidence="1 2">
    <name type="scientific">Roseovarius phycicola</name>
    <dbReference type="NCBI Taxonomy" id="3080976"/>
    <lineage>
        <taxon>Bacteria</taxon>
        <taxon>Pseudomonadati</taxon>
        <taxon>Pseudomonadota</taxon>
        <taxon>Alphaproteobacteria</taxon>
        <taxon>Rhodobacterales</taxon>
        <taxon>Roseobacteraceae</taxon>
        <taxon>Roseovarius</taxon>
    </lineage>
</organism>
<dbReference type="Proteomes" id="UP001364156">
    <property type="component" value="Chromosome"/>
</dbReference>
<name>A0ABZ2HNY7_9RHOB</name>
<dbReference type="InterPro" id="IPR021251">
    <property type="entry name" value="DUF2793"/>
</dbReference>